<dbReference type="Gene3D" id="3.10.50.10">
    <property type="match status" value="1"/>
</dbReference>
<reference evidence="2 3" key="1">
    <citation type="submission" date="2024-07" db="EMBL/GenBank/DDBJ databases">
        <title>Chromosome-level genome assembly of the water stick insect Ranatra chinensis (Heteroptera: Nepidae).</title>
        <authorList>
            <person name="Liu X."/>
        </authorList>
    </citation>
    <scope>NUCLEOTIDE SEQUENCE [LARGE SCALE GENOMIC DNA]</scope>
    <source>
        <strain evidence="2">Cailab_2021Rc</strain>
        <tissue evidence="2">Muscle</tissue>
    </source>
</reference>
<evidence type="ECO:0000259" key="1">
    <source>
        <dbReference type="PROSITE" id="PS51910"/>
    </source>
</evidence>
<dbReference type="PANTHER" id="PTHR11177:SF360">
    <property type="entry name" value="CHITINASE 4-RELATED"/>
    <property type="match status" value="1"/>
</dbReference>
<gene>
    <name evidence="2" type="ORF">AAG570_000836</name>
</gene>
<dbReference type="AlphaFoldDB" id="A0ABD0ZF36"/>
<dbReference type="Pfam" id="PF00704">
    <property type="entry name" value="Glyco_hydro_18"/>
    <property type="match status" value="1"/>
</dbReference>
<sequence>MSRQLTQLPKLICWELLKGSEKDQWVTYRDEESSTPFSVNGRKFVSFDDAKSFKEKLKYLNAKDLGGVSLYSLDTDDFRGLCYDGTKYPLTNILRKEFGISVNKIISVAIETVDW</sequence>
<dbReference type="EMBL" id="JBFDAA010000001">
    <property type="protein sequence ID" value="KAL1140908.1"/>
    <property type="molecule type" value="Genomic_DNA"/>
</dbReference>
<dbReference type="Proteomes" id="UP001558652">
    <property type="component" value="Unassembled WGS sequence"/>
</dbReference>
<keyword evidence="3" id="KW-1185">Reference proteome</keyword>
<dbReference type="PANTHER" id="PTHR11177">
    <property type="entry name" value="CHITINASE"/>
    <property type="match status" value="1"/>
</dbReference>
<dbReference type="Gene3D" id="3.20.20.80">
    <property type="entry name" value="Glycosidases"/>
    <property type="match status" value="1"/>
</dbReference>
<name>A0ABD0ZF36_9HEMI</name>
<comment type="caution">
    <text evidence="2">The sequence shown here is derived from an EMBL/GenBank/DDBJ whole genome shotgun (WGS) entry which is preliminary data.</text>
</comment>
<dbReference type="SUPFAM" id="SSF51445">
    <property type="entry name" value="(Trans)glycosidases"/>
    <property type="match status" value="1"/>
</dbReference>
<evidence type="ECO:0000313" key="3">
    <source>
        <dbReference type="Proteomes" id="UP001558652"/>
    </source>
</evidence>
<dbReference type="InterPro" id="IPR017853">
    <property type="entry name" value="GH"/>
</dbReference>
<protein>
    <recommendedName>
        <fullName evidence="1">GH18 domain-containing protein</fullName>
    </recommendedName>
</protein>
<accession>A0ABD0ZF36</accession>
<dbReference type="InterPro" id="IPR001223">
    <property type="entry name" value="Glyco_hydro18_cat"/>
</dbReference>
<organism evidence="2 3">
    <name type="scientific">Ranatra chinensis</name>
    <dbReference type="NCBI Taxonomy" id="642074"/>
    <lineage>
        <taxon>Eukaryota</taxon>
        <taxon>Metazoa</taxon>
        <taxon>Ecdysozoa</taxon>
        <taxon>Arthropoda</taxon>
        <taxon>Hexapoda</taxon>
        <taxon>Insecta</taxon>
        <taxon>Pterygota</taxon>
        <taxon>Neoptera</taxon>
        <taxon>Paraneoptera</taxon>
        <taxon>Hemiptera</taxon>
        <taxon>Heteroptera</taxon>
        <taxon>Panheteroptera</taxon>
        <taxon>Nepomorpha</taxon>
        <taxon>Nepidae</taxon>
        <taxon>Ranatrinae</taxon>
        <taxon>Ranatra</taxon>
    </lineage>
</organism>
<proteinExistence type="predicted"/>
<dbReference type="InterPro" id="IPR029070">
    <property type="entry name" value="Chitinase_insertion_sf"/>
</dbReference>
<evidence type="ECO:0000313" key="2">
    <source>
        <dbReference type="EMBL" id="KAL1140908.1"/>
    </source>
</evidence>
<feature type="domain" description="GH18" evidence="1">
    <location>
        <begin position="1"/>
        <end position="101"/>
    </location>
</feature>
<dbReference type="PROSITE" id="PS51910">
    <property type="entry name" value="GH18_2"/>
    <property type="match status" value="1"/>
</dbReference>
<dbReference type="InterPro" id="IPR050314">
    <property type="entry name" value="Glycosyl_Hydrlase_18"/>
</dbReference>